<organism evidence="2 3">
    <name type="scientific">Mucilaginibacter rubeus</name>
    <dbReference type="NCBI Taxonomy" id="2027860"/>
    <lineage>
        <taxon>Bacteria</taxon>
        <taxon>Pseudomonadati</taxon>
        <taxon>Bacteroidota</taxon>
        <taxon>Sphingobacteriia</taxon>
        <taxon>Sphingobacteriales</taxon>
        <taxon>Sphingobacteriaceae</taxon>
        <taxon>Mucilaginibacter</taxon>
    </lineage>
</organism>
<name>A0A5C1I197_9SPHI</name>
<dbReference type="RefSeq" id="WP_112567693.1">
    <property type="nucleotide sequence ID" value="NZ_CP043450.1"/>
</dbReference>
<dbReference type="AlphaFoldDB" id="A0A5C1I197"/>
<dbReference type="Proteomes" id="UP000251402">
    <property type="component" value="Chromosome"/>
</dbReference>
<dbReference type="EMBL" id="CP043450">
    <property type="protein sequence ID" value="QEM11683.1"/>
    <property type="molecule type" value="Genomic_DNA"/>
</dbReference>
<sequence length="152" mass="16981">MKKLILAAVVSLFAINTNAQIAQPQTLNTTEQAVTFSVNVTSMLKITMPRVGQAETAKLATAYTTLPYYKFTNQQQSSSFSNPYSNEDIRINLYAMPNHAFIKTQDNRELTERLKVIFPLNSLAGQSAKATFASNHFSENHNYRLENMVAGI</sequence>
<gene>
    <name evidence="2" type="ORF">DEO27_017160</name>
</gene>
<proteinExistence type="predicted"/>
<dbReference type="KEGG" id="mrub:DEO27_017160"/>
<feature type="chain" id="PRO_5022838637" evidence="1">
    <location>
        <begin position="20"/>
        <end position="152"/>
    </location>
</feature>
<protein>
    <submittedName>
        <fullName evidence="2">Uncharacterized protein</fullName>
    </submittedName>
</protein>
<dbReference type="OrthoDB" id="9900888at2"/>
<keyword evidence="1" id="KW-0732">Signal</keyword>
<evidence type="ECO:0000256" key="1">
    <source>
        <dbReference type="SAM" id="SignalP"/>
    </source>
</evidence>
<accession>A0A5C1I197</accession>
<evidence type="ECO:0000313" key="2">
    <source>
        <dbReference type="EMBL" id="QEM11683.1"/>
    </source>
</evidence>
<keyword evidence="3" id="KW-1185">Reference proteome</keyword>
<feature type="signal peptide" evidence="1">
    <location>
        <begin position="1"/>
        <end position="19"/>
    </location>
</feature>
<evidence type="ECO:0000313" key="3">
    <source>
        <dbReference type="Proteomes" id="UP000251402"/>
    </source>
</evidence>
<reference evidence="2" key="1">
    <citation type="submission" date="2019-08" db="EMBL/GenBank/DDBJ databases">
        <title>Comparative genome analysis confer to the adaptation heavy metal polluted environment.</title>
        <authorList>
            <person name="Li Y."/>
        </authorList>
    </citation>
    <scope>NUCLEOTIDE SEQUENCE [LARGE SCALE GENOMIC DNA]</scope>
    <source>
        <strain evidence="2">P1</strain>
    </source>
</reference>